<keyword evidence="6" id="KW-0843">Virulence</keyword>
<dbReference type="PROSITE" id="PS00330">
    <property type="entry name" value="HEMOLYSIN_CALCIUM"/>
    <property type="match status" value="7"/>
</dbReference>
<dbReference type="RefSeq" id="WP_386736996.1">
    <property type="nucleotide sequence ID" value="NZ_JBHRXI010000017.1"/>
</dbReference>
<keyword evidence="3" id="KW-0964">Secreted</keyword>
<dbReference type="Gene3D" id="2.150.10.10">
    <property type="entry name" value="Serralysin-like metalloprotease, C-terminal"/>
    <property type="match status" value="4"/>
</dbReference>
<dbReference type="SUPFAM" id="SSF51120">
    <property type="entry name" value="beta-Roll"/>
    <property type="match status" value="4"/>
</dbReference>
<dbReference type="PRINTS" id="PR01488">
    <property type="entry name" value="RTXTOXINA"/>
</dbReference>
<dbReference type="InterPro" id="IPR050557">
    <property type="entry name" value="RTX_toxin/Mannuronan_C5-epim"/>
</dbReference>
<feature type="compositionally biased region" description="Polar residues" evidence="8">
    <location>
        <begin position="1"/>
        <end position="13"/>
    </location>
</feature>
<evidence type="ECO:0000256" key="4">
    <source>
        <dbReference type="ARBA" id="ARBA00022656"/>
    </source>
</evidence>
<evidence type="ECO:0000256" key="5">
    <source>
        <dbReference type="ARBA" id="ARBA00022737"/>
    </source>
</evidence>
<dbReference type="InterPro" id="IPR001343">
    <property type="entry name" value="Hemolysn_Ca-bd"/>
</dbReference>
<dbReference type="InterPro" id="IPR011049">
    <property type="entry name" value="Serralysin-like_metalloprot_C"/>
</dbReference>
<comment type="subcellular location">
    <subcellularLocation>
        <location evidence="1">Membrane</location>
    </subcellularLocation>
    <subcellularLocation>
        <location evidence="2">Secreted</location>
    </subcellularLocation>
</comment>
<accession>A0ABV7TJD0</accession>
<evidence type="ECO:0000256" key="6">
    <source>
        <dbReference type="ARBA" id="ARBA00023026"/>
    </source>
</evidence>
<evidence type="ECO:0000256" key="7">
    <source>
        <dbReference type="ARBA" id="ARBA00023136"/>
    </source>
</evidence>
<keyword evidence="7" id="KW-0472">Membrane</keyword>
<proteinExistence type="predicted"/>
<evidence type="ECO:0000313" key="10">
    <source>
        <dbReference type="Proteomes" id="UP001595629"/>
    </source>
</evidence>
<dbReference type="EMBL" id="JBHRXI010000017">
    <property type="protein sequence ID" value="MFC3615727.1"/>
    <property type="molecule type" value="Genomic_DNA"/>
</dbReference>
<dbReference type="InterPro" id="IPR003995">
    <property type="entry name" value="RTX_toxin_determinant-A"/>
</dbReference>
<protein>
    <submittedName>
        <fullName evidence="9">Calcium-binding protein</fullName>
    </submittedName>
</protein>
<evidence type="ECO:0000256" key="8">
    <source>
        <dbReference type="SAM" id="MobiDB-lite"/>
    </source>
</evidence>
<dbReference type="PANTHER" id="PTHR38340">
    <property type="entry name" value="S-LAYER PROTEIN"/>
    <property type="match status" value="1"/>
</dbReference>
<evidence type="ECO:0000256" key="3">
    <source>
        <dbReference type="ARBA" id="ARBA00022525"/>
    </source>
</evidence>
<reference evidence="10" key="1">
    <citation type="journal article" date="2019" name="Int. J. Syst. Evol. Microbiol.">
        <title>The Global Catalogue of Microorganisms (GCM) 10K type strain sequencing project: providing services to taxonomists for standard genome sequencing and annotation.</title>
        <authorList>
            <consortium name="The Broad Institute Genomics Platform"/>
            <consortium name="The Broad Institute Genome Sequencing Center for Infectious Disease"/>
            <person name="Wu L."/>
            <person name="Ma J."/>
        </authorList>
    </citation>
    <scope>NUCLEOTIDE SEQUENCE [LARGE SCALE GENOMIC DNA]</scope>
    <source>
        <strain evidence="10">KCTC 42911</strain>
    </source>
</reference>
<feature type="region of interest" description="Disordered" evidence="8">
    <location>
        <begin position="372"/>
        <end position="419"/>
    </location>
</feature>
<comment type="caution">
    <text evidence="9">The sequence shown here is derived from an EMBL/GenBank/DDBJ whole genome shotgun (WGS) entry which is preliminary data.</text>
</comment>
<gene>
    <name evidence="9" type="ORF">ACFORG_18385</name>
</gene>
<organism evidence="9 10">
    <name type="scientific">Lutimaribacter marinistellae</name>
    <dbReference type="NCBI Taxonomy" id="1820329"/>
    <lineage>
        <taxon>Bacteria</taxon>
        <taxon>Pseudomonadati</taxon>
        <taxon>Pseudomonadota</taxon>
        <taxon>Alphaproteobacteria</taxon>
        <taxon>Rhodobacterales</taxon>
        <taxon>Roseobacteraceae</taxon>
        <taxon>Lutimaribacter</taxon>
    </lineage>
</organism>
<dbReference type="Pfam" id="PF00353">
    <property type="entry name" value="HemolysinCabind"/>
    <property type="match status" value="7"/>
</dbReference>
<name>A0ABV7TJD0_9RHOB</name>
<keyword evidence="5" id="KW-0677">Repeat</keyword>
<keyword evidence="10" id="KW-1185">Reference proteome</keyword>
<dbReference type="PANTHER" id="PTHR38340:SF1">
    <property type="entry name" value="S-LAYER PROTEIN"/>
    <property type="match status" value="1"/>
</dbReference>
<dbReference type="Proteomes" id="UP001595629">
    <property type="component" value="Unassembled WGS sequence"/>
</dbReference>
<evidence type="ECO:0000256" key="2">
    <source>
        <dbReference type="ARBA" id="ARBA00004613"/>
    </source>
</evidence>
<keyword evidence="4" id="KW-0800">Toxin</keyword>
<evidence type="ECO:0000256" key="1">
    <source>
        <dbReference type="ARBA" id="ARBA00004370"/>
    </source>
</evidence>
<dbReference type="PRINTS" id="PR00313">
    <property type="entry name" value="CABNDNGRPT"/>
</dbReference>
<feature type="region of interest" description="Disordered" evidence="8">
    <location>
        <begin position="1"/>
        <end position="100"/>
    </location>
</feature>
<dbReference type="InterPro" id="IPR018511">
    <property type="entry name" value="Hemolysin-typ_Ca-bd_CS"/>
</dbReference>
<sequence length="632" mass="64355">MASFTGTNGNDNGTDAPPIVGGVENDVLQGLDGDDILNGNAGDDSLEGGRGDDSLLGGAGDDTLYGGPGVDTLLGNDGDDTLMWSEPDREEGLWDGGNGTDTALMQRWQPAGLESIQNIVFRNMEIFDAWNLEMIISPGQLDDFDRMISSNEAPSTSNFQGFFRHSEGGSSDLSGVDLSGFKGRFTGSNLGDDVFRITGGDTGWEMFDSGGNDLLEGGEGGDTMNAGAGNDTLIGNGGDDQLDSTSGDELIQGGSGNDTIRVVGGNQSADTIEGGDGTDTLVNRTFTALQMQNFTITGVEVLIGGGVLANAGQLDGFDDIQQLSGLTHNTPGTTDLTGSLTSGGQTGVMAFNGSQGDDNLIAPDTTVDIRVNAGRGNDSATSGAGDDVLQGGGGDNVLRANGGNDSLEGREGDDVLDGGAGDDTIHGGTGVDTIIAGDGDDLIFGRGANSPGVDLRDVVYGGNGNDSIDGDRGNDELRGDAGNDTIIGGFGVDTIVGGTGDDVLTGQAWSDLIFGGAGNDFVNGGFGYDRVNGGDDADRFYHLGVADHGSDWIQDYNAAEGDVLEYGGGEGEATADDFLVQVAETANAGVAGVQEAFITHIPSGNLLWALVDGDGQDAINLQIGGDVFDLLA</sequence>
<evidence type="ECO:0000313" key="9">
    <source>
        <dbReference type="EMBL" id="MFC3615727.1"/>
    </source>
</evidence>